<comment type="subcellular location">
    <subcellularLocation>
        <location evidence="1 9">Nucleus</location>
    </subcellularLocation>
</comment>
<dbReference type="Gene3D" id="3.30.70.1220">
    <property type="entry name" value="TFB5-like"/>
    <property type="match status" value="1"/>
</dbReference>
<dbReference type="AlphaFoldDB" id="A0AAV5RDB2"/>
<comment type="caution">
    <text evidence="10">The sequence shown here is derived from an EMBL/GenBank/DDBJ whole genome shotgun (WGS) entry which is preliminary data.</text>
</comment>
<evidence type="ECO:0000256" key="1">
    <source>
        <dbReference type="ARBA" id="ARBA00004123"/>
    </source>
</evidence>
<evidence type="ECO:0000256" key="7">
    <source>
        <dbReference type="ARBA" id="ARBA00023204"/>
    </source>
</evidence>
<keyword evidence="4 9" id="KW-0227">DNA damage</keyword>
<dbReference type="GO" id="GO:0006294">
    <property type="term" value="P:nucleotide-excision repair, preincision complex assembly"/>
    <property type="evidence" value="ECO:0007669"/>
    <property type="project" value="TreeGrafter"/>
</dbReference>
<evidence type="ECO:0000256" key="2">
    <source>
        <dbReference type="ARBA" id="ARBA00007470"/>
    </source>
</evidence>
<dbReference type="EMBL" id="BTGC01000003">
    <property type="protein sequence ID" value="GMM49554.1"/>
    <property type="molecule type" value="Genomic_DNA"/>
</dbReference>
<proteinExistence type="inferred from homology"/>
<evidence type="ECO:0000313" key="11">
    <source>
        <dbReference type="Proteomes" id="UP001362899"/>
    </source>
</evidence>
<dbReference type="Proteomes" id="UP001362899">
    <property type="component" value="Unassembled WGS sequence"/>
</dbReference>
<gene>
    <name evidence="10" type="ORF">DASB73_005120</name>
</gene>
<dbReference type="InterPro" id="IPR009400">
    <property type="entry name" value="TFIIH_TTDA/Tfb5"/>
</dbReference>
<evidence type="ECO:0000256" key="8">
    <source>
        <dbReference type="ARBA" id="ARBA00023242"/>
    </source>
</evidence>
<dbReference type="GO" id="GO:0005675">
    <property type="term" value="C:transcription factor TFIIH holo complex"/>
    <property type="evidence" value="ECO:0007669"/>
    <property type="project" value="TreeGrafter"/>
</dbReference>
<evidence type="ECO:0000256" key="6">
    <source>
        <dbReference type="ARBA" id="ARBA00023163"/>
    </source>
</evidence>
<keyword evidence="5 9" id="KW-0805">Transcription regulation</keyword>
<evidence type="ECO:0000256" key="5">
    <source>
        <dbReference type="ARBA" id="ARBA00023015"/>
    </source>
</evidence>
<dbReference type="Pfam" id="PF06331">
    <property type="entry name" value="Tfb5"/>
    <property type="match status" value="1"/>
</dbReference>
<dbReference type="PANTHER" id="PTHR28580:SF1">
    <property type="entry name" value="GENERAL TRANSCRIPTION FACTOR IIH SUBUNIT 5"/>
    <property type="match status" value="1"/>
</dbReference>
<keyword evidence="6 9" id="KW-0804">Transcription</keyword>
<evidence type="ECO:0000256" key="3">
    <source>
        <dbReference type="ARBA" id="ARBA00021274"/>
    </source>
</evidence>
<dbReference type="FunFam" id="3.30.70.1220:FF:000002">
    <property type="entry name" value="RNA polymerase II transcription factor B subunit 5"/>
    <property type="match status" value="1"/>
</dbReference>
<evidence type="ECO:0000256" key="4">
    <source>
        <dbReference type="ARBA" id="ARBA00022763"/>
    </source>
</evidence>
<reference evidence="10 11" key="1">
    <citation type="journal article" date="2023" name="Elife">
        <title>Identification of key yeast species and microbe-microbe interactions impacting larval growth of Drosophila in the wild.</title>
        <authorList>
            <person name="Mure A."/>
            <person name="Sugiura Y."/>
            <person name="Maeda R."/>
            <person name="Honda K."/>
            <person name="Sakurai N."/>
            <person name="Takahashi Y."/>
            <person name="Watada M."/>
            <person name="Katoh T."/>
            <person name="Gotoh A."/>
            <person name="Gotoh Y."/>
            <person name="Taniguchi I."/>
            <person name="Nakamura K."/>
            <person name="Hayashi T."/>
            <person name="Katayama T."/>
            <person name="Uemura T."/>
            <person name="Hattori Y."/>
        </authorList>
    </citation>
    <scope>NUCLEOTIDE SEQUENCE [LARGE SCALE GENOMIC DNA]</scope>
    <source>
        <strain evidence="10 11">SB-73</strain>
    </source>
</reference>
<dbReference type="SMART" id="SM01395">
    <property type="entry name" value="Tbf5"/>
    <property type="match status" value="1"/>
</dbReference>
<sequence>MPSAIRGTLIECDPAIRTLILMMDVGSNDLILEELDETHLLVDSNKVNYIRNELNSRLSKNLFNPDEEEQ</sequence>
<evidence type="ECO:0000256" key="9">
    <source>
        <dbReference type="RuleBase" id="RU368032"/>
    </source>
</evidence>
<dbReference type="PANTHER" id="PTHR28580">
    <property type="entry name" value="GENERAL TRANSCRIPTION FACTOR IIH SUBUNIT 5"/>
    <property type="match status" value="1"/>
</dbReference>
<dbReference type="SUPFAM" id="SSF142897">
    <property type="entry name" value="TFB5-like"/>
    <property type="match status" value="1"/>
</dbReference>
<keyword evidence="8 9" id="KW-0539">Nucleus</keyword>
<comment type="function">
    <text evidence="9">In NER, TFIIH acts by opening DNA around the lesion to allow the excision of the damaged oligonucleotide and its replacement by a new DNA fragment. In transcription, TFIIH has an essential role in transcription initiation. When the pre-initiation complex (PIC) has been established, TFIIH is required for promoter opening and promoter escape.</text>
</comment>
<protein>
    <recommendedName>
        <fullName evidence="3 9">General transcription and DNA repair factor IIH subunit TFB5</fullName>
    </recommendedName>
</protein>
<accession>A0AAV5RDB2</accession>
<dbReference type="GO" id="GO:0006367">
    <property type="term" value="P:transcription initiation at RNA polymerase II promoter"/>
    <property type="evidence" value="ECO:0007669"/>
    <property type="project" value="UniProtKB-UniRule"/>
</dbReference>
<comment type="subunit">
    <text evidence="9">Component of the 7-subunit TFIIH core complex.</text>
</comment>
<evidence type="ECO:0000313" key="10">
    <source>
        <dbReference type="EMBL" id="GMM49554.1"/>
    </source>
</evidence>
<organism evidence="10 11">
    <name type="scientific">Starmerella bacillaris</name>
    <name type="common">Yeast</name>
    <name type="synonym">Candida zemplinina</name>
    <dbReference type="NCBI Taxonomy" id="1247836"/>
    <lineage>
        <taxon>Eukaryota</taxon>
        <taxon>Fungi</taxon>
        <taxon>Dikarya</taxon>
        <taxon>Ascomycota</taxon>
        <taxon>Saccharomycotina</taxon>
        <taxon>Dipodascomycetes</taxon>
        <taxon>Dipodascales</taxon>
        <taxon>Trichomonascaceae</taxon>
        <taxon>Starmerella</taxon>
    </lineage>
</organism>
<comment type="similarity">
    <text evidence="2 9">Belongs to the TFB5 family.</text>
</comment>
<dbReference type="GO" id="GO:0000439">
    <property type="term" value="C:transcription factor TFIIH core complex"/>
    <property type="evidence" value="ECO:0007669"/>
    <property type="project" value="UniProtKB-UniRule"/>
</dbReference>
<keyword evidence="11" id="KW-1185">Reference proteome</keyword>
<name>A0AAV5RDB2_STABA</name>
<dbReference type="InterPro" id="IPR035935">
    <property type="entry name" value="TFB5-like_sf"/>
</dbReference>
<keyword evidence="7 9" id="KW-0234">DNA repair</keyword>